<evidence type="ECO:0008006" key="11">
    <source>
        <dbReference type="Google" id="ProtNLM"/>
    </source>
</evidence>
<dbReference type="PROSITE" id="PS50863">
    <property type="entry name" value="B3"/>
    <property type="match status" value="1"/>
</dbReference>
<evidence type="ECO:0000256" key="7">
    <source>
        <dbReference type="ARBA" id="ARBA00023242"/>
    </source>
</evidence>
<feature type="domain" description="TF-B3" evidence="8">
    <location>
        <begin position="183"/>
        <end position="286"/>
    </location>
</feature>
<dbReference type="InterPro" id="IPR044800">
    <property type="entry name" value="LEC2-like"/>
</dbReference>
<keyword evidence="6" id="KW-0804">Transcription</keyword>
<dbReference type="Gene3D" id="3.30.730.10">
    <property type="entry name" value="AP2/ERF domain"/>
    <property type="match status" value="1"/>
</dbReference>
<keyword evidence="3" id="KW-0936">Ethylene signaling pathway</keyword>
<feature type="domain" description="AP2/ERF" evidence="9">
    <location>
        <begin position="69"/>
        <end position="124"/>
    </location>
</feature>
<dbReference type="Gene3D" id="2.40.330.10">
    <property type="entry name" value="DNA-binding pseudobarrel domain"/>
    <property type="match status" value="1"/>
</dbReference>
<dbReference type="SMART" id="SM00380">
    <property type="entry name" value="AP2"/>
    <property type="match status" value="1"/>
</dbReference>
<proteinExistence type="inferred from homology"/>
<dbReference type="PANTHER" id="PTHR31140:SF58">
    <property type="entry name" value="DNA-BINDING PROTEIN RAV1"/>
    <property type="match status" value="1"/>
</dbReference>
<sequence length="358" mass="39741">MDCSIPCCLNSMSPSNSSGSSSSSSVLSNLFATSAVPLITTPDNLAIGAQNNEPPKTVVKKKKKLSSSKYKGVVPQSNGRWGAQLYNGHKRVWLGTFDRQDEAATAHDLAAIRFRGLHAAFNFSARHYVSRPHHLEFLASYSLVQVVAMLRTHTYQAELARFMVNRKERNHPEPNPRKRLFEKVLTASDVGKGTLHRLVIPKCHAERELPELKKCEKKGMMLTFEDGGGEKVWRFKYCYWKGSKNYVLTKGWSHFVKEKGLKPGDVVAFYSSVSPNHKRLYIESSSNLTSDSRVEVPVVEEAAPPGDCGNSSITDHSNVSESDSTLTLRLFGVDIRVGGGNRRNVEASLISSSSCMYR</sequence>
<dbReference type="GO" id="GO:0009873">
    <property type="term" value="P:ethylene-activated signaling pathway"/>
    <property type="evidence" value="ECO:0007669"/>
    <property type="project" value="UniProtKB-KW"/>
</dbReference>
<reference evidence="10" key="1">
    <citation type="journal article" date="2013" name="J. Plant Res.">
        <title>Effect of fungi and light on seed germination of three Opuntia species from semiarid lands of central Mexico.</title>
        <authorList>
            <person name="Delgado-Sanchez P."/>
            <person name="Jimenez-Bremont J.F."/>
            <person name="Guerrero-Gonzalez Mde L."/>
            <person name="Flores J."/>
        </authorList>
    </citation>
    <scope>NUCLEOTIDE SEQUENCE</scope>
    <source>
        <tissue evidence="10">Cladode</tissue>
    </source>
</reference>
<dbReference type="SUPFAM" id="SSF101936">
    <property type="entry name" value="DNA-binding pseudobarrel domain"/>
    <property type="match status" value="1"/>
</dbReference>
<comment type="subcellular location">
    <subcellularLocation>
        <location evidence="1">Nucleus</location>
    </subcellularLocation>
</comment>
<dbReference type="PROSITE" id="PS51032">
    <property type="entry name" value="AP2_ERF"/>
    <property type="match status" value="1"/>
</dbReference>
<dbReference type="InterPro" id="IPR016177">
    <property type="entry name" value="DNA-bd_dom_sf"/>
</dbReference>
<dbReference type="SUPFAM" id="SSF54171">
    <property type="entry name" value="DNA-binding domain"/>
    <property type="match status" value="1"/>
</dbReference>
<organism evidence="10">
    <name type="scientific">Opuntia streptacantha</name>
    <name type="common">Prickly pear cactus</name>
    <name type="synonym">Opuntia cardona</name>
    <dbReference type="NCBI Taxonomy" id="393608"/>
    <lineage>
        <taxon>Eukaryota</taxon>
        <taxon>Viridiplantae</taxon>
        <taxon>Streptophyta</taxon>
        <taxon>Embryophyta</taxon>
        <taxon>Tracheophyta</taxon>
        <taxon>Spermatophyta</taxon>
        <taxon>Magnoliopsida</taxon>
        <taxon>eudicotyledons</taxon>
        <taxon>Gunneridae</taxon>
        <taxon>Pentapetalae</taxon>
        <taxon>Caryophyllales</taxon>
        <taxon>Cactineae</taxon>
        <taxon>Cactaceae</taxon>
        <taxon>Opuntioideae</taxon>
        <taxon>Opuntia</taxon>
    </lineage>
</organism>
<keyword evidence="5" id="KW-0238">DNA-binding</keyword>
<keyword evidence="7" id="KW-0539">Nucleus</keyword>
<dbReference type="InterPro" id="IPR015300">
    <property type="entry name" value="DNA-bd_pseudobarrel_sf"/>
</dbReference>
<dbReference type="AlphaFoldDB" id="A0A7C8YH76"/>
<evidence type="ECO:0000313" key="10">
    <source>
        <dbReference type="EMBL" id="MBA4617870.1"/>
    </source>
</evidence>
<evidence type="ECO:0000256" key="6">
    <source>
        <dbReference type="ARBA" id="ARBA00023163"/>
    </source>
</evidence>
<dbReference type="GO" id="GO:0005634">
    <property type="term" value="C:nucleus"/>
    <property type="evidence" value="ECO:0007669"/>
    <property type="project" value="UniProtKB-SubCell"/>
</dbReference>
<evidence type="ECO:0000259" key="9">
    <source>
        <dbReference type="PROSITE" id="PS51032"/>
    </source>
</evidence>
<evidence type="ECO:0000256" key="4">
    <source>
        <dbReference type="ARBA" id="ARBA00023015"/>
    </source>
</evidence>
<dbReference type="GO" id="GO:0003677">
    <property type="term" value="F:DNA binding"/>
    <property type="evidence" value="ECO:0007669"/>
    <property type="project" value="UniProtKB-KW"/>
</dbReference>
<dbReference type="InterPro" id="IPR036955">
    <property type="entry name" value="AP2/ERF_dom_sf"/>
</dbReference>
<evidence type="ECO:0000256" key="3">
    <source>
        <dbReference type="ARBA" id="ARBA00022745"/>
    </source>
</evidence>
<dbReference type="GO" id="GO:0003700">
    <property type="term" value="F:DNA-binding transcription factor activity"/>
    <property type="evidence" value="ECO:0007669"/>
    <property type="project" value="InterPro"/>
</dbReference>
<dbReference type="InterPro" id="IPR003340">
    <property type="entry name" value="B3_DNA-bd"/>
</dbReference>
<name>A0A7C8YH76_OPUST</name>
<protein>
    <recommendedName>
        <fullName evidence="11">AP2/ERF domain-containing protein</fullName>
    </recommendedName>
</protein>
<dbReference type="PANTHER" id="PTHR31140">
    <property type="entry name" value="B3 DOMAIN-CONTAINING TRANSCRIPTION FACTOR ABI3"/>
    <property type="match status" value="1"/>
</dbReference>
<evidence type="ECO:0000256" key="5">
    <source>
        <dbReference type="ARBA" id="ARBA00023125"/>
    </source>
</evidence>
<evidence type="ECO:0000256" key="2">
    <source>
        <dbReference type="ARBA" id="ARBA00009089"/>
    </source>
</evidence>
<dbReference type="SMART" id="SM01019">
    <property type="entry name" value="B3"/>
    <property type="match status" value="1"/>
</dbReference>
<dbReference type="EMBL" id="GISG01018174">
    <property type="protein sequence ID" value="MBA4617870.1"/>
    <property type="molecule type" value="Transcribed_RNA"/>
</dbReference>
<evidence type="ECO:0000259" key="8">
    <source>
        <dbReference type="PROSITE" id="PS50863"/>
    </source>
</evidence>
<dbReference type="CDD" id="cd00018">
    <property type="entry name" value="AP2"/>
    <property type="match status" value="1"/>
</dbReference>
<evidence type="ECO:0000256" key="1">
    <source>
        <dbReference type="ARBA" id="ARBA00004123"/>
    </source>
</evidence>
<reference evidence="10" key="2">
    <citation type="submission" date="2020-07" db="EMBL/GenBank/DDBJ databases">
        <authorList>
            <person name="Vera ALvarez R."/>
            <person name="Arias-Moreno D.M."/>
            <person name="Jimenez-Jacinto V."/>
            <person name="Jimenez-Bremont J.F."/>
            <person name="Swaminathan K."/>
            <person name="Moose S.P."/>
            <person name="Guerrero-Gonzalez M.L."/>
            <person name="Marino-Ramirez L."/>
            <person name="Landsman D."/>
            <person name="Rodriguez-Kessler M."/>
            <person name="Delgado-Sanchez P."/>
        </authorList>
    </citation>
    <scope>NUCLEOTIDE SEQUENCE</scope>
    <source>
        <tissue evidence="10">Cladode</tissue>
    </source>
</reference>
<keyword evidence="4" id="KW-0805">Transcription regulation</keyword>
<accession>A0A7C8YH76</accession>
<dbReference type="Pfam" id="PF02362">
    <property type="entry name" value="B3"/>
    <property type="match status" value="1"/>
</dbReference>
<comment type="similarity">
    <text evidence="2">Belongs to the AP2/ERF transcription factor family. RAV subfamily.</text>
</comment>
<dbReference type="FunFam" id="3.30.730.10:FF:000008">
    <property type="entry name" value="AP2 domain-containing protein RAP2.8"/>
    <property type="match status" value="1"/>
</dbReference>
<dbReference type="CDD" id="cd10017">
    <property type="entry name" value="B3_DNA"/>
    <property type="match status" value="1"/>
</dbReference>
<dbReference type="InterPro" id="IPR001471">
    <property type="entry name" value="AP2/ERF_dom"/>
</dbReference>